<dbReference type="OrthoDB" id="2407081at2759"/>
<sequence>EATKTNDIELMEPTSLINHSPNQPKLSAMHIENIPNSCFIAISNIPLSLTPPSLREALNRNRADQKCLKGLGNFPNVLKILRQLMGDDVEFENFPQKLWSFQTEAITWSPLENKHDFNKIHERNFWAEYVIPLFKHFCIMNEGLIFSWLVINLLIEICLQYTNIVNITRRKDGFEVIIMESSGPYSIEHIDHSIEDTWKLITLTTNSLRNEILKYQDASIETAKSLTAFGIQCICDKIALIKTSLFSPTKRQVVELRSANIPVTWDSRMNLMSVVELLAILQNEYDLQKNSLKKLRRENNFLDPVDEKESVRYQFENTDFLE</sequence>
<reference evidence="1 2" key="1">
    <citation type="journal article" date="2018" name="G3 (Bethesda)">
        <title>Phylogenetic and Phylogenomic Definition of Rhizopus Species.</title>
        <authorList>
            <person name="Gryganskyi A.P."/>
            <person name="Golan J."/>
            <person name="Dolatabadi S."/>
            <person name="Mondo S."/>
            <person name="Robb S."/>
            <person name="Idnurm A."/>
            <person name="Muszewska A."/>
            <person name="Steczkiewicz K."/>
            <person name="Masonjones S."/>
            <person name="Liao H.L."/>
            <person name="Gajdeczka M.T."/>
            <person name="Anike F."/>
            <person name="Vuek A."/>
            <person name="Anishchenko I.M."/>
            <person name="Voigt K."/>
            <person name="de Hoog G.S."/>
            <person name="Smith M.E."/>
            <person name="Heitman J."/>
            <person name="Vilgalys R."/>
            <person name="Stajich J.E."/>
        </authorList>
    </citation>
    <scope>NUCLEOTIDE SEQUENCE [LARGE SCALE GENOMIC DNA]</scope>
    <source>
        <strain evidence="1 2">LSU 92-RS-03</strain>
    </source>
</reference>
<organism evidence="1 2">
    <name type="scientific">Rhizopus stolonifer</name>
    <name type="common">Rhizopus nigricans</name>
    <dbReference type="NCBI Taxonomy" id="4846"/>
    <lineage>
        <taxon>Eukaryota</taxon>
        <taxon>Fungi</taxon>
        <taxon>Fungi incertae sedis</taxon>
        <taxon>Mucoromycota</taxon>
        <taxon>Mucoromycotina</taxon>
        <taxon>Mucoromycetes</taxon>
        <taxon>Mucorales</taxon>
        <taxon>Mucorineae</taxon>
        <taxon>Rhizopodaceae</taxon>
        <taxon>Rhizopus</taxon>
    </lineage>
</organism>
<evidence type="ECO:0000313" key="1">
    <source>
        <dbReference type="EMBL" id="RCI04588.1"/>
    </source>
</evidence>
<name>A0A367KQW3_RHIST</name>
<gene>
    <name evidence="1" type="ORF">CU098_008145</name>
</gene>
<keyword evidence="2" id="KW-1185">Reference proteome</keyword>
<protein>
    <submittedName>
        <fullName evidence="1">Uncharacterized protein</fullName>
    </submittedName>
</protein>
<accession>A0A367KQW3</accession>
<dbReference type="AlphaFoldDB" id="A0A367KQW3"/>
<dbReference type="EMBL" id="PJQM01000637">
    <property type="protein sequence ID" value="RCI04588.1"/>
    <property type="molecule type" value="Genomic_DNA"/>
</dbReference>
<evidence type="ECO:0000313" key="2">
    <source>
        <dbReference type="Proteomes" id="UP000253551"/>
    </source>
</evidence>
<proteinExistence type="predicted"/>
<comment type="caution">
    <text evidence="1">The sequence shown here is derived from an EMBL/GenBank/DDBJ whole genome shotgun (WGS) entry which is preliminary data.</text>
</comment>
<feature type="non-terminal residue" evidence="1">
    <location>
        <position position="1"/>
    </location>
</feature>
<dbReference type="Proteomes" id="UP000253551">
    <property type="component" value="Unassembled WGS sequence"/>
</dbReference>